<keyword evidence="2" id="KW-1185">Reference proteome</keyword>
<proteinExistence type="predicted"/>
<evidence type="ECO:0000313" key="1">
    <source>
        <dbReference type="EMBL" id="RVT95675.1"/>
    </source>
</evidence>
<evidence type="ECO:0008006" key="3">
    <source>
        <dbReference type="Google" id="ProtNLM"/>
    </source>
</evidence>
<dbReference type="EMBL" id="SACL01000005">
    <property type="protein sequence ID" value="RVT95675.1"/>
    <property type="molecule type" value="Genomic_DNA"/>
</dbReference>
<dbReference type="RefSeq" id="WP_127788535.1">
    <property type="nucleotide sequence ID" value="NZ_SACL01000005.1"/>
</dbReference>
<gene>
    <name evidence="1" type="ORF">EOD42_15875</name>
</gene>
<reference evidence="1 2" key="1">
    <citation type="submission" date="2019-01" db="EMBL/GenBank/DDBJ databases">
        <authorList>
            <person name="Chen W.-M."/>
        </authorList>
    </citation>
    <scope>NUCLEOTIDE SEQUENCE [LARGE SCALE GENOMIC DNA]</scope>
    <source>
        <strain evidence="1 2">CCP-6</strain>
    </source>
</reference>
<comment type="caution">
    <text evidence="1">The sequence shown here is derived from an EMBL/GenBank/DDBJ whole genome shotgun (WGS) entry which is preliminary data.</text>
</comment>
<organism evidence="1 2">
    <name type="scientific">Rhodovarius crocodyli</name>
    <dbReference type="NCBI Taxonomy" id="1979269"/>
    <lineage>
        <taxon>Bacteria</taxon>
        <taxon>Pseudomonadati</taxon>
        <taxon>Pseudomonadota</taxon>
        <taxon>Alphaproteobacteria</taxon>
        <taxon>Acetobacterales</taxon>
        <taxon>Roseomonadaceae</taxon>
        <taxon>Rhodovarius</taxon>
    </lineage>
</organism>
<name>A0A437MDG0_9PROT</name>
<dbReference type="AlphaFoldDB" id="A0A437MDG0"/>
<accession>A0A437MDG0</accession>
<evidence type="ECO:0000313" key="2">
    <source>
        <dbReference type="Proteomes" id="UP000282957"/>
    </source>
</evidence>
<dbReference type="Proteomes" id="UP000282957">
    <property type="component" value="Unassembled WGS sequence"/>
</dbReference>
<dbReference type="OrthoDB" id="7267200at2"/>
<sequence>MADIELRVLDTRIGARFRRPRPTDIIVGTTQPLADVITAISNGAGSGRISRLSICCHGYESGVESERAAYSHLGGGFGLQLGAGDLTWNTVSEFGALATKFAAGAIIDIYSCSAAEDSSDGTGFTGNGRALMRELAGYTGAIVRASDAPQAFTQGVVNHRLWRFTLYTSYEGVDFGEWEGTVWLFKPDGSRSRDKSPGRGVS</sequence>
<protein>
    <recommendedName>
        <fullName evidence="3">DUF4347 domain-containing protein</fullName>
    </recommendedName>
</protein>